<reference evidence="1 2" key="1">
    <citation type="submission" date="2023-01" db="EMBL/GenBank/DDBJ databases">
        <title>Psychrosphaera sp. nov., isolated from marine algae.</title>
        <authorList>
            <person name="Bayburt H."/>
            <person name="Choi B.J."/>
            <person name="Kim J.M."/>
            <person name="Choi D.G."/>
            <person name="Jeon C.O."/>
        </authorList>
    </citation>
    <scope>NUCLEOTIDE SEQUENCE [LARGE SCALE GENOMIC DNA]</scope>
    <source>
        <strain evidence="1 2">G1-22</strain>
    </source>
</reference>
<keyword evidence="2" id="KW-1185">Reference proteome</keyword>
<evidence type="ECO:0000313" key="1">
    <source>
        <dbReference type="EMBL" id="MDC2888670.1"/>
    </source>
</evidence>
<proteinExistence type="predicted"/>
<dbReference type="Proteomes" id="UP001528411">
    <property type="component" value="Unassembled WGS sequence"/>
</dbReference>
<comment type="caution">
    <text evidence="1">The sequence shown here is derived from an EMBL/GenBank/DDBJ whole genome shotgun (WGS) entry which is preliminary data.</text>
</comment>
<protein>
    <submittedName>
        <fullName evidence="1">Uncharacterized protein</fullName>
    </submittedName>
</protein>
<organism evidence="1 2">
    <name type="scientific">Psychrosphaera algicola</name>
    <dbReference type="NCBI Taxonomy" id="3023714"/>
    <lineage>
        <taxon>Bacteria</taxon>
        <taxon>Pseudomonadati</taxon>
        <taxon>Pseudomonadota</taxon>
        <taxon>Gammaproteobacteria</taxon>
        <taxon>Alteromonadales</taxon>
        <taxon>Pseudoalteromonadaceae</taxon>
        <taxon>Psychrosphaera</taxon>
    </lineage>
</organism>
<gene>
    <name evidence="1" type="ORF">PN838_07715</name>
</gene>
<name>A0ABT5FAV3_9GAMM</name>
<sequence>MGNKLIAKNGPTIGMWMYQNSGGDEIQNRLIMQLAKRGINVITGLDLARASAQNGEIICNGVTMEELDLFFLTTLAHKLLINCIYTKR</sequence>
<dbReference type="RefSeq" id="WP_272180256.1">
    <property type="nucleotide sequence ID" value="NZ_JAQOMS010000002.1"/>
</dbReference>
<evidence type="ECO:0000313" key="2">
    <source>
        <dbReference type="Proteomes" id="UP001528411"/>
    </source>
</evidence>
<dbReference type="EMBL" id="JAQOMS010000002">
    <property type="protein sequence ID" value="MDC2888670.1"/>
    <property type="molecule type" value="Genomic_DNA"/>
</dbReference>
<accession>A0ABT5FAV3</accession>